<reference evidence="3 4" key="1">
    <citation type="submission" date="2019-06" db="EMBL/GenBank/DDBJ databases">
        <title>Genomic Encyclopedia of Type Strains, Phase IV (KMG-V): Genome sequencing to study the core and pangenomes of soil and plant-associated prokaryotes.</title>
        <authorList>
            <person name="Whitman W."/>
        </authorList>
    </citation>
    <scope>NUCLEOTIDE SEQUENCE [LARGE SCALE GENOMIC DNA]</scope>
    <source>
        <strain evidence="3 4">BR 11650</strain>
    </source>
</reference>
<keyword evidence="3" id="KW-0378">Hydrolase</keyword>
<feature type="domain" description="Serine aminopeptidase S33" evidence="2">
    <location>
        <begin position="52"/>
        <end position="141"/>
    </location>
</feature>
<keyword evidence="3" id="KW-0645">Protease</keyword>
<evidence type="ECO:0000313" key="4">
    <source>
        <dbReference type="Proteomes" id="UP000318529"/>
    </source>
</evidence>
<dbReference type="GO" id="GO:0052689">
    <property type="term" value="F:carboxylic ester hydrolase activity"/>
    <property type="evidence" value="ECO:0007669"/>
    <property type="project" value="TreeGrafter"/>
</dbReference>
<comment type="caution">
    <text evidence="3">The sequence shown here is derived from an EMBL/GenBank/DDBJ whole genome shotgun (WGS) entry which is preliminary data.</text>
</comment>
<protein>
    <submittedName>
        <fullName evidence="3">Serine aminopeptidase S33 family</fullName>
    </submittedName>
</protein>
<dbReference type="Proteomes" id="UP000318529">
    <property type="component" value="Unassembled WGS sequence"/>
</dbReference>
<feature type="region of interest" description="Disordered" evidence="1">
    <location>
        <begin position="582"/>
        <end position="610"/>
    </location>
</feature>
<evidence type="ECO:0000313" key="3">
    <source>
        <dbReference type="EMBL" id="TWA79555.1"/>
    </source>
</evidence>
<proteinExistence type="predicted"/>
<dbReference type="Gene3D" id="3.40.50.1820">
    <property type="entry name" value="alpha/beta hydrolase"/>
    <property type="match status" value="2"/>
</dbReference>
<dbReference type="AlphaFoldDB" id="A0A560C3W2"/>
<dbReference type="GO" id="GO:0004177">
    <property type="term" value="F:aminopeptidase activity"/>
    <property type="evidence" value="ECO:0007669"/>
    <property type="project" value="UniProtKB-KW"/>
</dbReference>
<sequence length="610" mass="63066">MTPDRLTSDPAAPVLFEGCFGWLHPAAGRRGVVLCAPYGSEALATHRPWRGFAQALAAAGLPVLRFDYPGTGNSAGAEDDPARLEAWLDGIRAAADHLRAVAGVEEVTLVGLRLGGLLAAAAARRAAADALVLLSPFPSGRAFLQELRAVALLADRPAGAPPAVGPEGIDSAGFRLTLETAEALRGLDLVRLTEVPAPRVLILDRPEGRAAAVAERFRALGAAVEEAPFPDHARLMTSVQNAASDCSAFARTAAWLSSDPASTGTASTVHPPEPRLRLAGAVERPLRFGAGAGLFGILCEPDTATPAGRPAVLLLNSGATPHSGTGRMSVRLARRLAARGIASLRMDLGGLGDSASKPGRRDGLIYCRDMVEDAQAGLGALAAAGHGAAVAVGLCAGAAVALRVALADPRVVGLALVNPGRFALGDGVTQEEAIGSAVKPAAAYLPRLTEPAVWRAILRQDRKASRVARGLSERAARRLRIGAGRLRAGLTGRGYARDDVLHAFQALADRGVRTLMVHSAGDVTLGELEAQAGTDGGRLRRMGGLWMERLAGADHSLMERAARERFADLLDELLDRIGTGAADALRGRGPGPPEGTGALRVNHATGNSPA</sequence>
<dbReference type="Pfam" id="PF12146">
    <property type="entry name" value="Hydrolase_4"/>
    <property type="match status" value="2"/>
</dbReference>
<dbReference type="SUPFAM" id="SSF53474">
    <property type="entry name" value="alpha/beta-Hydrolases"/>
    <property type="match status" value="2"/>
</dbReference>
<feature type="domain" description="Serine aminopeptidase S33" evidence="2">
    <location>
        <begin position="311"/>
        <end position="420"/>
    </location>
</feature>
<gene>
    <name evidence="3" type="ORF">FBZ83_110125</name>
</gene>
<evidence type="ECO:0000259" key="2">
    <source>
        <dbReference type="Pfam" id="PF12146"/>
    </source>
</evidence>
<keyword evidence="3" id="KW-0031">Aminopeptidase</keyword>
<dbReference type="PANTHER" id="PTHR43265">
    <property type="entry name" value="ESTERASE ESTD"/>
    <property type="match status" value="1"/>
</dbReference>
<dbReference type="RefSeq" id="WP_186466150.1">
    <property type="nucleotide sequence ID" value="NZ_VITH01000010.1"/>
</dbReference>
<dbReference type="InterPro" id="IPR022742">
    <property type="entry name" value="Hydrolase_4"/>
</dbReference>
<evidence type="ECO:0000256" key="1">
    <source>
        <dbReference type="SAM" id="MobiDB-lite"/>
    </source>
</evidence>
<dbReference type="InterPro" id="IPR053145">
    <property type="entry name" value="AB_hydrolase_Est10"/>
</dbReference>
<dbReference type="PANTHER" id="PTHR43265:SF1">
    <property type="entry name" value="ESTERASE ESTD"/>
    <property type="match status" value="1"/>
</dbReference>
<dbReference type="InterPro" id="IPR029058">
    <property type="entry name" value="AB_hydrolase_fold"/>
</dbReference>
<dbReference type="EMBL" id="VITH01000010">
    <property type="protein sequence ID" value="TWA79555.1"/>
    <property type="molecule type" value="Genomic_DNA"/>
</dbReference>
<accession>A0A560C3W2</accession>
<organism evidence="3 4">
    <name type="scientific">Azospirillum brasilense</name>
    <dbReference type="NCBI Taxonomy" id="192"/>
    <lineage>
        <taxon>Bacteria</taxon>
        <taxon>Pseudomonadati</taxon>
        <taxon>Pseudomonadota</taxon>
        <taxon>Alphaproteobacteria</taxon>
        <taxon>Rhodospirillales</taxon>
        <taxon>Azospirillaceae</taxon>
        <taxon>Azospirillum</taxon>
    </lineage>
</organism>
<name>A0A560C3W2_AZOBR</name>